<dbReference type="AlphaFoldDB" id="A0A7Y3Z5S8"/>
<dbReference type="InterPro" id="IPR022562">
    <property type="entry name" value="DUF3466"/>
</dbReference>
<evidence type="ECO:0000256" key="1">
    <source>
        <dbReference type="SAM" id="SignalP"/>
    </source>
</evidence>
<dbReference type="Proteomes" id="UP000572072">
    <property type="component" value="Unassembled WGS sequence"/>
</dbReference>
<accession>A0A7Y3Z5S8</accession>
<gene>
    <name evidence="2" type="ORF">F0262_03050</name>
</gene>
<protein>
    <submittedName>
        <fullName evidence="2">DUF3466 family protein</fullName>
    </submittedName>
</protein>
<reference evidence="2 3" key="1">
    <citation type="submission" date="2019-08" db="EMBL/GenBank/DDBJ databases">
        <title>Draft genome sequencing and comparative genomics of hatchery-associated Vibrios.</title>
        <authorList>
            <person name="Kehlet-Delgado H."/>
            <person name="Mueller R.S."/>
        </authorList>
    </citation>
    <scope>NUCLEOTIDE SEQUENCE [LARGE SCALE GENOMIC DNA]</scope>
    <source>
        <strain evidence="2 3">00-78-3</strain>
    </source>
</reference>
<evidence type="ECO:0000313" key="2">
    <source>
        <dbReference type="EMBL" id="NOH47031.1"/>
    </source>
</evidence>
<proteinExistence type="predicted"/>
<sequence length="586" mass="63570">MNCSNKFKLTAVAMMVGTAMNANAALYRVVEVAPEGINTDYATAYGVAIQAGNVYEDTDKTTPYQLGCFDNGAACDETTFKLAGETRTTKILSGEAVDGVSFREEVPFAMDAQFRYIEDFDDVELYCIRELRYSTCESWASRVWEPWYQEKYTLNEKSNALAFSEGAPFDNKYNNVINALTESGQAIGNQSVLNSSSDGSLASKLKTRNQVVAPVYPSYIKESDDDAKTEYYQSRAWASDDSFVSGSVSYSKVNDYGSNYSSKAAIWDNEGNTSLVGWSSGNTIRNDRIAQGSMRDFVSKKDSANSVIYGVGYNTYGSDDNYLEATIFKGTFDSSSNVSTAAWTSSRVSGATSEISSDFIYTNSVVETINDNLIAVGEAKRSGGAPENGSASNRLFVVSNIEQPTANYLSGGIFFEGIGGKVGSINNYNEIVGQLDAEDTREVDGKARRKRGFILPYDATGTVEARRDIFQDRAWYLDDLTNGGDYSAENNQFRIIDATDINDAGMISATATMCPGGYDTFAHNSLCNGGDANAEKVVAVKLIPIASNDATDIVTRSVDQAAAERQGAGLGIFALTLLGLFGFRRK</sequence>
<feature type="signal peptide" evidence="1">
    <location>
        <begin position="1"/>
        <end position="24"/>
    </location>
</feature>
<dbReference type="Pfam" id="PF11949">
    <property type="entry name" value="DUF3466"/>
    <property type="match status" value="1"/>
</dbReference>
<name>A0A7Y3Z5S8_9VIBR</name>
<keyword evidence="1" id="KW-0732">Signal</keyword>
<evidence type="ECO:0000313" key="3">
    <source>
        <dbReference type="Proteomes" id="UP000572072"/>
    </source>
</evidence>
<dbReference type="RefSeq" id="WP_171357018.1">
    <property type="nucleotide sequence ID" value="NZ_JBEWWM010000002.1"/>
</dbReference>
<comment type="caution">
    <text evidence="2">The sequence shown here is derived from an EMBL/GenBank/DDBJ whole genome shotgun (WGS) entry which is preliminary data.</text>
</comment>
<feature type="chain" id="PRO_5031436197" evidence="1">
    <location>
        <begin position="25"/>
        <end position="586"/>
    </location>
</feature>
<dbReference type="EMBL" id="VTYN01000002">
    <property type="protein sequence ID" value="NOH47031.1"/>
    <property type="molecule type" value="Genomic_DNA"/>
</dbReference>
<organism evidence="2 3">
    <name type="scientific">Vibrio rotiferianus</name>
    <dbReference type="NCBI Taxonomy" id="190895"/>
    <lineage>
        <taxon>Bacteria</taxon>
        <taxon>Pseudomonadati</taxon>
        <taxon>Pseudomonadota</taxon>
        <taxon>Gammaproteobacteria</taxon>
        <taxon>Vibrionales</taxon>
        <taxon>Vibrionaceae</taxon>
        <taxon>Vibrio</taxon>
    </lineage>
</organism>